<evidence type="ECO:0000256" key="7">
    <source>
        <dbReference type="PIRSR" id="PIRSR000138-2"/>
    </source>
</evidence>
<dbReference type="InterPro" id="IPR012133">
    <property type="entry name" value="Alpha-hydoxy_acid_DH_FMN"/>
</dbReference>
<evidence type="ECO:0000313" key="9">
    <source>
        <dbReference type="EMBL" id="RZS78392.1"/>
    </source>
</evidence>
<comment type="similarity">
    <text evidence="5">Belongs to the FMN-dependent alpha-hydroxy acid dehydrogenase family.</text>
</comment>
<comment type="cofactor">
    <cofactor evidence="1">
        <name>FMN</name>
        <dbReference type="ChEBI" id="CHEBI:58210"/>
    </cofactor>
</comment>
<feature type="active site" description="Proton acceptor" evidence="6">
    <location>
        <position position="238"/>
    </location>
</feature>
<dbReference type="AlphaFoldDB" id="A0A4Q7N8F6"/>
<protein>
    <submittedName>
        <fullName evidence="9">L-lactate dehydrogenase (Cytochrome)</fullName>
    </submittedName>
</protein>
<dbReference type="PROSITE" id="PS51349">
    <property type="entry name" value="FMN_HYDROXY_ACID_DH_2"/>
    <property type="match status" value="1"/>
</dbReference>
<dbReference type="Pfam" id="PF01070">
    <property type="entry name" value="FMN_dh"/>
    <property type="match status" value="2"/>
</dbReference>
<dbReference type="GO" id="GO:0009060">
    <property type="term" value="P:aerobic respiration"/>
    <property type="evidence" value="ECO:0007669"/>
    <property type="project" value="TreeGrafter"/>
</dbReference>
<feature type="binding site" evidence="7">
    <location>
        <position position="241"/>
    </location>
    <ligand>
        <name>glyoxylate</name>
        <dbReference type="ChEBI" id="CHEBI:36655"/>
    </ligand>
</feature>
<evidence type="ECO:0000256" key="6">
    <source>
        <dbReference type="PIRSR" id="PIRSR000138-1"/>
    </source>
</evidence>
<dbReference type="InterPro" id="IPR013785">
    <property type="entry name" value="Aldolase_TIM"/>
</dbReference>
<feature type="binding site" evidence="7">
    <location>
        <begin position="83"/>
        <end position="85"/>
    </location>
    <ligand>
        <name>FMN</name>
        <dbReference type="ChEBI" id="CHEBI:58210"/>
    </ligand>
</feature>
<dbReference type="Gene3D" id="3.20.20.70">
    <property type="entry name" value="Aldolase class I"/>
    <property type="match status" value="1"/>
</dbReference>
<dbReference type="GO" id="GO:0004459">
    <property type="term" value="F:L-lactate dehydrogenase (NAD+) activity"/>
    <property type="evidence" value="ECO:0007669"/>
    <property type="project" value="TreeGrafter"/>
</dbReference>
<proteinExistence type="inferred from homology"/>
<reference evidence="9 10" key="1">
    <citation type="submission" date="2019-02" db="EMBL/GenBank/DDBJ databases">
        <title>Genomic Encyclopedia of Type Strains, Phase IV (KMG-IV): sequencing the most valuable type-strain genomes for metagenomic binning, comparative biology and taxonomic classification.</title>
        <authorList>
            <person name="Goeker M."/>
        </authorList>
    </citation>
    <scope>NUCLEOTIDE SEQUENCE [LARGE SCALE GENOMIC DNA]</scope>
    <source>
        <strain evidence="9 10">K24</strain>
    </source>
</reference>
<evidence type="ECO:0000256" key="2">
    <source>
        <dbReference type="ARBA" id="ARBA00022630"/>
    </source>
</evidence>
<feature type="binding site" evidence="7">
    <location>
        <position position="134"/>
    </location>
    <ligand>
        <name>glyoxylate</name>
        <dbReference type="ChEBI" id="CHEBI:36655"/>
    </ligand>
</feature>
<feature type="binding site" evidence="7">
    <location>
        <position position="214"/>
    </location>
    <ligand>
        <name>FMN</name>
        <dbReference type="ChEBI" id="CHEBI:58210"/>
    </ligand>
</feature>
<dbReference type="PANTHER" id="PTHR10578">
    <property type="entry name" value="S -2-HYDROXY-ACID OXIDASE-RELATED"/>
    <property type="match status" value="1"/>
</dbReference>
<dbReference type="GO" id="GO:0010181">
    <property type="term" value="F:FMN binding"/>
    <property type="evidence" value="ECO:0007669"/>
    <property type="project" value="InterPro"/>
</dbReference>
<organism evidence="9 10">
    <name type="scientific">Pigmentiphaga kullae</name>
    <dbReference type="NCBI Taxonomy" id="151784"/>
    <lineage>
        <taxon>Bacteria</taxon>
        <taxon>Pseudomonadati</taxon>
        <taxon>Pseudomonadota</taxon>
        <taxon>Betaproteobacteria</taxon>
        <taxon>Burkholderiales</taxon>
        <taxon>Alcaligenaceae</taxon>
        <taxon>Pigmentiphaga</taxon>
    </lineage>
</organism>
<gene>
    <name evidence="9" type="ORF">EV675_5040</name>
</gene>
<dbReference type="PIRSF" id="PIRSF000138">
    <property type="entry name" value="Al-hdrx_acd_dh"/>
    <property type="match status" value="1"/>
</dbReference>
<evidence type="ECO:0000256" key="5">
    <source>
        <dbReference type="ARBA" id="ARBA00024042"/>
    </source>
</evidence>
<evidence type="ECO:0000313" key="10">
    <source>
        <dbReference type="Proteomes" id="UP000292445"/>
    </source>
</evidence>
<dbReference type="PANTHER" id="PTHR10578:SF107">
    <property type="entry name" value="2-HYDROXYACID OXIDASE 1"/>
    <property type="match status" value="1"/>
</dbReference>
<dbReference type="GO" id="GO:0005886">
    <property type="term" value="C:plasma membrane"/>
    <property type="evidence" value="ECO:0007669"/>
    <property type="project" value="TreeGrafter"/>
</dbReference>
<name>A0A4Q7N8F6_9BURK</name>
<accession>A0A4Q7N8F6</accession>
<keyword evidence="4" id="KW-0560">Oxidoreductase</keyword>
<evidence type="ECO:0000256" key="4">
    <source>
        <dbReference type="ARBA" id="ARBA00023002"/>
    </source>
</evidence>
<dbReference type="InterPro" id="IPR000262">
    <property type="entry name" value="FMN-dep_DH"/>
</dbReference>
<sequence length="341" mass="35843">MNGDPAPDRSFTEDRAERARRTLPAELWAYLSGGAETGAALRRNRDALDAVALVPRVLVDVTDIACSASLLGRELLLPVMLAPVGSLHLVHEQGAAGAQRAAESAGIAYALGSALPDAGALRVPPRACGLFQLYVDGNQDWLDEQCAAAVDRGYSGLIVTVDAPVFPVRPADVETGNHAALRSVRDTSAHRRSFDWTALRRLIAAHPGIPFFIKGIQDPDDAVRARDLGVAGVYVSNHGGRQFDQGAGTLALLGPIARALDGSATLVVDGGFETGNDVLKALALGADVVALGRACLYAYALDGETGLAAYLSALRRQILTNMALLGTPTLADLRGLRVLKR</sequence>
<feature type="binding site" evidence="7">
    <location>
        <position position="132"/>
    </location>
    <ligand>
        <name>glyoxylate</name>
        <dbReference type="ChEBI" id="CHEBI:36655"/>
    </ligand>
</feature>
<keyword evidence="10" id="KW-1185">Reference proteome</keyword>
<dbReference type="CDD" id="cd02809">
    <property type="entry name" value="alpha_hydroxyacid_oxid_FMN"/>
    <property type="match status" value="1"/>
</dbReference>
<dbReference type="SUPFAM" id="SSF51395">
    <property type="entry name" value="FMN-linked oxidoreductases"/>
    <property type="match status" value="1"/>
</dbReference>
<comment type="caution">
    <text evidence="9">The sequence shown here is derived from an EMBL/GenBank/DDBJ whole genome shotgun (WGS) entry which is preliminary data.</text>
</comment>
<dbReference type="RefSeq" id="WP_130361129.1">
    <property type="nucleotide sequence ID" value="NZ_SGXC01000003.1"/>
</dbReference>
<feature type="binding site" evidence="7">
    <location>
        <position position="30"/>
    </location>
    <ligand>
        <name>glyoxylate</name>
        <dbReference type="ChEBI" id="CHEBI:36655"/>
    </ligand>
</feature>
<dbReference type="PROSITE" id="PS00557">
    <property type="entry name" value="FMN_HYDROXY_ACID_DH_1"/>
    <property type="match status" value="1"/>
</dbReference>
<keyword evidence="2 7" id="KW-0285">Flavoprotein</keyword>
<feature type="binding site" evidence="7">
    <location>
        <begin position="292"/>
        <end position="293"/>
    </location>
    <ligand>
        <name>FMN</name>
        <dbReference type="ChEBI" id="CHEBI:58210"/>
    </ligand>
</feature>
<feature type="binding site" evidence="7">
    <location>
        <position position="169"/>
    </location>
    <ligand>
        <name>glyoxylate</name>
        <dbReference type="ChEBI" id="CHEBI:36655"/>
    </ligand>
</feature>
<dbReference type="OrthoDB" id="8717062at2"/>
<feature type="binding site" evidence="7">
    <location>
        <position position="160"/>
    </location>
    <ligand>
        <name>FMN</name>
        <dbReference type="ChEBI" id="CHEBI:58210"/>
    </ligand>
</feature>
<feature type="binding site" evidence="7">
    <location>
        <position position="238"/>
    </location>
    <ligand>
        <name>glyoxylate</name>
        <dbReference type="ChEBI" id="CHEBI:36655"/>
    </ligand>
</feature>
<dbReference type="EMBL" id="SGXC01000003">
    <property type="protein sequence ID" value="RZS78392.1"/>
    <property type="molecule type" value="Genomic_DNA"/>
</dbReference>
<evidence type="ECO:0000259" key="8">
    <source>
        <dbReference type="PROSITE" id="PS51349"/>
    </source>
</evidence>
<feature type="binding site" evidence="7">
    <location>
        <position position="236"/>
    </location>
    <ligand>
        <name>FMN</name>
        <dbReference type="ChEBI" id="CHEBI:58210"/>
    </ligand>
</feature>
<dbReference type="InterPro" id="IPR037396">
    <property type="entry name" value="FMN_HAD"/>
</dbReference>
<dbReference type="Proteomes" id="UP000292445">
    <property type="component" value="Unassembled WGS sequence"/>
</dbReference>
<evidence type="ECO:0000256" key="1">
    <source>
        <dbReference type="ARBA" id="ARBA00001917"/>
    </source>
</evidence>
<keyword evidence="3 7" id="KW-0288">FMN</keyword>
<evidence type="ECO:0000256" key="3">
    <source>
        <dbReference type="ARBA" id="ARBA00022643"/>
    </source>
</evidence>
<feature type="domain" description="FMN hydroxy acid dehydrogenase" evidence="8">
    <location>
        <begin position="4"/>
        <end position="341"/>
    </location>
</feature>
<dbReference type="InterPro" id="IPR008259">
    <property type="entry name" value="FMN_hydac_DH_AS"/>
</dbReference>